<evidence type="ECO:0000259" key="3">
    <source>
        <dbReference type="SMART" id="SM00967"/>
    </source>
</evidence>
<reference evidence="4" key="2">
    <citation type="journal article" date="2023" name="Science">
        <title>Genomic signatures of disease resistance in endangered staghorn corals.</title>
        <authorList>
            <person name="Vollmer S.V."/>
            <person name="Selwyn J.D."/>
            <person name="Despard B.A."/>
            <person name="Roesel C.L."/>
        </authorList>
    </citation>
    <scope>NUCLEOTIDE SEQUENCE</scope>
    <source>
        <strain evidence="4">K2</strain>
    </source>
</reference>
<evidence type="ECO:0000313" key="4">
    <source>
        <dbReference type="EMBL" id="KAK2549377.1"/>
    </source>
</evidence>
<dbReference type="InterPro" id="IPR029064">
    <property type="entry name" value="Ribosomal_eL30-like_sf"/>
</dbReference>
<keyword evidence="2" id="KW-0812">Transmembrane</keyword>
<accession>A0AAD9UTR4</accession>
<comment type="similarity">
    <text evidence="1">Belongs to the class IV-like SAM-binding methyltransferase superfamily. RNA methyltransferase TrmH family.</text>
</comment>
<dbReference type="InterPro" id="IPR053888">
    <property type="entry name" value="MRM3-like_sub_bind"/>
</dbReference>
<dbReference type="Proteomes" id="UP001249851">
    <property type="component" value="Unassembled WGS sequence"/>
</dbReference>
<keyword evidence="2" id="KW-0472">Membrane</keyword>
<dbReference type="Gene3D" id="3.30.1330.30">
    <property type="match status" value="1"/>
</dbReference>
<dbReference type="GO" id="GO:0008168">
    <property type="term" value="F:methyltransferase activity"/>
    <property type="evidence" value="ECO:0007669"/>
    <property type="project" value="UniProtKB-KW"/>
</dbReference>
<dbReference type="InterPro" id="IPR013123">
    <property type="entry name" value="SpoU_subst-bd"/>
</dbReference>
<evidence type="ECO:0000256" key="1">
    <source>
        <dbReference type="ARBA" id="ARBA00007228"/>
    </source>
</evidence>
<dbReference type="GO" id="GO:0032259">
    <property type="term" value="P:methylation"/>
    <property type="evidence" value="ECO:0007669"/>
    <property type="project" value="UniProtKB-KW"/>
</dbReference>
<dbReference type="PANTHER" id="PTHR43191:SF2">
    <property type="entry name" value="RRNA METHYLTRANSFERASE 3, MITOCHONDRIAL"/>
    <property type="match status" value="1"/>
</dbReference>
<dbReference type="InterPro" id="IPR051259">
    <property type="entry name" value="rRNA_Methyltransferase"/>
</dbReference>
<dbReference type="PANTHER" id="PTHR43191">
    <property type="entry name" value="RRNA METHYLTRANSFERASE 3"/>
    <property type="match status" value="1"/>
</dbReference>
<feature type="domain" description="RNA 2-O ribose methyltransferase substrate binding" evidence="3">
    <location>
        <begin position="76"/>
        <end position="147"/>
    </location>
</feature>
<organism evidence="4 5">
    <name type="scientific">Acropora cervicornis</name>
    <name type="common">Staghorn coral</name>
    <dbReference type="NCBI Taxonomy" id="6130"/>
    <lineage>
        <taxon>Eukaryota</taxon>
        <taxon>Metazoa</taxon>
        <taxon>Cnidaria</taxon>
        <taxon>Anthozoa</taxon>
        <taxon>Hexacorallia</taxon>
        <taxon>Scleractinia</taxon>
        <taxon>Astrocoeniina</taxon>
        <taxon>Acroporidae</taxon>
        <taxon>Acropora</taxon>
    </lineage>
</organism>
<comment type="caution">
    <text evidence="4">The sequence shown here is derived from an EMBL/GenBank/DDBJ whole genome shotgun (WGS) entry which is preliminary data.</text>
</comment>
<gene>
    <name evidence="4" type="ORF">P5673_030202</name>
</gene>
<evidence type="ECO:0000313" key="5">
    <source>
        <dbReference type="Proteomes" id="UP001249851"/>
    </source>
</evidence>
<feature type="transmembrane region" description="Helical" evidence="2">
    <location>
        <begin position="179"/>
        <end position="198"/>
    </location>
</feature>
<dbReference type="AlphaFoldDB" id="A0AAD9UTR4"/>
<dbReference type="EMBL" id="JARQWQ010000127">
    <property type="protein sequence ID" value="KAK2549377.1"/>
    <property type="molecule type" value="Genomic_DNA"/>
</dbReference>
<dbReference type="Pfam" id="PF22435">
    <property type="entry name" value="MRM3-like_sub_bind"/>
    <property type="match status" value="1"/>
</dbReference>
<dbReference type="SMART" id="SM00967">
    <property type="entry name" value="SpoU_sub_bind"/>
    <property type="match status" value="1"/>
</dbReference>
<keyword evidence="4" id="KW-0808">Transferase</keyword>
<dbReference type="SUPFAM" id="SSF55315">
    <property type="entry name" value="L30e-like"/>
    <property type="match status" value="1"/>
</dbReference>
<evidence type="ECO:0000256" key="2">
    <source>
        <dbReference type="SAM" id="Phobius"/>
    </source>
</evidence>
<name>A0AAD9UTR4_ACRCE</name>
<proteinExistence type="inferred from homology"/>
<keyword evidence="2" id="KW-1133">Transmembrane helix</keyword>
<protein>
    <submittedName>
        <fullName evidence="4">rRNA methyltransferase 3</fullName>
    </submittedName>
</protein>
<keyword evidence="4" id="KW-0489">Methyltransferase</keyword>
<dbReference type="GO" id="GO:0003723">
    <property type="term" value="F:RNA binding"/>
    <property type="evidence" value="ECO:0007669"/>
    <property type="project" value="TreeGrafter"/>
</dbReference>
<sequence>MTYVIISRFARIVGKLSSTRTAEPRNKATKKTASTKIGKSMNLEGVDRQIESGTPRLRVAASLHKRKQRERHGRIILEGWRLIKEALMANAKPVAIFYTDYRLLDHISSFSLPKNCLAEVSTSTMENLSNTVTPPGIVGMFKRPRQGEGGTLKNDQEMPLIPLTVLCDGLKDPTNLGEYIFFSLVLFCLFYFITVVILQDPT</sequence>
<keyword evidence="5" id="KW-1185">Reference proteome</keyword>
<reference evidence="4" key="1">
    <citation type="journal article" date="2023" name="G3 (Bethesda)">
        <title>Whole genome assembly and annotation of the endangered Caribbean coral Acropora cervicornis.</title>
        <authorList>
            <person name="Selwyn J.D."/>
            <person name="Vollmer S.V."/>
        </authorList>
    </citation>
    <scope>NUCLEOTIDE SEQUENCE</scope>
    <source>
        <strain evidence="4">K2</strain>
    </source>
</reference>